<dbReference type="Gene3D" id="1.25.40.20">
    <property type="entry name" value="Ankyrin repeat-containing domain"/>
    <property type="match status" value="1"/>
</dbReference>
<dbReference type="PANTHER" id="PTHR46586">
    <property type="entry name" value="ANKYRIN REPEAT-CONTAINING PROTEIN"/>
    <property type="match status" value="1"/>
</dbReference>
<feature type="region of interest" description="Disordered" evidence="1">
    <location>
        <begin position="139"/>
        <end position="158"/>
    </location>
</feature>
<feature type="compositionally biased region" description="Low complexity" evidence="1">
    <location>
        <begin position="96"/>
        <end position="106"/>
    </location>
</feature>
<name>A0ABR4N9V7_9FUNG</name>
<sequence>MPMLVADPPASTAAALAALQLPEAVLPLLPALAALLPLAQAAQAHLDERIAAVREETLARCTILETAQERRITELEARLAASLQHAHEHKSPPENQPQAGAAPLAAQVAQLQHQVAELRQQVERLSSATPQPPVRHTIAAAAGEPRPAEAVTPDTPAARMPARPHANHFDRLPPEIKHKILRSTDLVTQVLSGYIDAATMTSERRIDFWTQLLDSGLDRDMSVVPFVDELPSMPKTVLEAIRSRAAFKRLEELQIPALKDKLQQTAIRNNWVDLVDITDKDALLRNACAAGTLEFLDYIVSHGLVRKPDRGFHLVDHVAGEGNLGVSIQLYDRQRAISEDAVDRAAKNGHYDVVVWALRYTIARCPPSAIIHAATQGHLGIVEYLHRTHNKGNSVDAADAAAANGHLEIVEWFYSGAGIRCSPSGYFGALQQGHQHVVDWLLANDERIAKFAPRK</sequence>
<dbReference type="PANTHER" id="PTHR46586:SF5">
    <property type="match status" value="1"/>
</dbReference>
<dbReference type="Proteomes" id="UP001527925">
    <property type="component" value="Unassembled WGS sequence"/>
</dbReference>
<accession>A0ABR4N9V7</accession>
<dbReference type="Pfam" id="PF12796">
    <property type="entry name" value="Ank_2"/>
    <property type="match status" value="1"/>
</dbReference>
<reference evidence="2 3" key="1">
    <citation type="submission" date="2023-09" db="EMBL/GenBank/DDBJ databases">
        <title>Pangenome analysis of Batrachochytrium dendrobatidis and related Chytrids.</title>
        <authorList>
            <person name="Yacoub M.N."/>
            <person name="Stajich J.E."/>
            <person name="James T.Y."/>
        </authorList>
    </citation>
    <scope>NUCLEOTIDE SEQUENCE [LARGE SCALE GENOMIC DNA]</scope>
    <source>
        <strain evidence="2 3">JEL0888</strain>
    </source>
</reference>
<gene>
    <name evidence="2" type="ORF">HK105_204335</name>
</gene>
<dbReference type="SUPFAM" id="SSF48403">
    <property type="entry name" value="Ankyrin repeat"/>
    <property type="match status" value="1"/>
</dbReference>
<organism evidence="2 3">
    <name type="scientific">Polyrhizophydium stewartii</name>
    <dbReference type="NCBI Taxonomy" id="2732419"/>
    <lineage>
        <taxon>Eukaryota</taxon>
        <taxon>Fungi</taxon>
        <taxon>Fungi incertae sedis</taxon>
        <taxon>Chytridiomycota</taxon>
        <taxon>Chytridiomycota incertae sedis</taxon>
        <taxon>Chytridiomycetes</taxon>
        <taxon>Rhizophydiales</taxon>
        <taxon>Rhizophydiales incertae sedis</taxon>
        <taxon>Polyrhizophydium</taxon>
    </lineage>
</organism>
<feature type="compositionally biased region" description="Low complexity" evidence="1">
    <location>
        <begin position="139"/>
        <end position="150"/>
    </location>
</feature>
<keyword evidence="3" id="KW-1185">Reference proteome</keyword>
<dbReference type="EMBL" id="JADGIZ020000018">
    <property type="protein sequence ID" value="KAL2916244.1"/>
    <property type="molecule type" value="Genomic_DNA"/>
</dbReference>
<evidence type="ECO:0000256" key="1">
    <source>
        <dbReference type="SAM" id="MobiDB-lite"/>
    </source>
</evidence>
<dbReference type="InterPro" id="IPR002110">
    <property type="entry name" value="Ankyrin_rpt"/>
</dbReference>
<dbReference type="InterPro" id="IPR052050">
    <property type="entry name" value="SecEffector_AnkRepeat"/>
</dbReference>
<proteinExistence type="predicted"/>
<evidence type="ECO:0000313" key="3">
    <source>
        <dbReference type="Proteomes" id="UP001527925"/>
    </source>
</evidence>
<dbReference type="InterPro" id="IPR036770">
    <property type="entry name" value="Ankyrin_rpt-contain_sf"/>
</dbReference>
<feature type="region of interest" description="Disordered" evidence="1">
    <location>
        <begin position="82"/>
        <end position="106"/>
    </location>
</feature>
<comment type="caution">
    <text evidence="2">The sequence shown here is derived from an EMBL/GenBank/DDBJ whole genome shotgun (WGS) entry which is preliminary data.</text>
</comment>
<evidence type="ECO:0000313" key="2">
    <source>
        <dbReference type="EMBL" id="KAL2916244.1"/>
    </source>
</evidence>
<protein>
    <recommendedName>
        <fullName evidence="4">Ankyrin repeat protein</fullName>
    </recommendedName>
</protein>
<evidence type="ECO:0008006" key="4">
    <source>
        <dbReference type="Google" id="ProtNLM"/>
    </source>
</evidence>